<keyword evidence="6" id="KW-1185">Reference proteome</keyword>
<dbReference type="SUPFAM" id="SSF51735">
    <property type="entry name" value="NAD(P)-binding Rossmann-fold domains"/>
    <property type="match status" value="1"/>
</dbReference>
<dbReference type="STRING" id="1036611.A0A1L9PTH4"/>
<dbReference type="Proteomes" id="UP000184073">
    <property type="component" value="Unassembled WGS sequence"/>
</dbReference>
<dbReference type="Gene3D" id="3.40.50.720">
    <property type="entry name" value="NAD(P)-binding Rossmann-like Domain"/>
    <property type="match status" value="1"/>
</dbReference>
<dbReference type="PANTHER" id="PTHR44229:SF4">
    <property type="entry name" value="15-HYDROXYPROSTAGLANDIN DEHYDROGENASE [NAD(+)]"/>
    <property type="match status" value="1"/>
</dbReference>
<dbReference type="AlphaFoldDB" id="A0A1L9PTH4"/>
<dbReference type="RefSeq" id="XP_040670586.1">
    <property type="nucleotide sequence ID" value="XM_040810448.1"/>
</dbReference>
<dbReference type="PRINTS" id="PR00080">
    <property type="entry name" value="SDRFAMILY"/>
</dbReference>
<dbReference type="VEuPathDB" id="FungiDB:ASPVEDRAFT_31259"/>
<dbReference type="GO" id="GO:0044550">
    <property type="term" value="P:secondary metabolite biosynthetic process"/>
    <property type="evidence" value="ECO:0007669"/>
    <property type="project" value="UniProtKB-ARBA"/>
</dbReference>
<dbReference type="GeneID" id="63725959"/>
<dbReference type="EMBL" id="KV878132">
    <property type="protein sequence ID" value="OJJ04824.1"/>
    <property type="molecule type" value="Genomic_DNA"/>
</dbReference>
<proteinExistence type="inferred from homology"/>
<dbReference type="InterPro" id="IPR020904">
    <property type="entry name" value="Sc_DH/Rdtase_CS"/>
</dbReference>
<evidence type="ECO:0000256" key="4">
    <source>
        <dbReference type="RuleBase" id="RU000363"/>
    </source>
</evidence>
<dbReference type="GO" id="GO:0005737">
    <property type="term" value="C:cytoplasm"/>
    <property type="evidence" value="ECO:0007669"/>
    <property type="project" value="TreeGrafter"/>
</dbReference>
<sequence>MSPKRSIIITDHSTPTQLTFQRTCKGGASGIGLGITRQFAPQPNTHITIFDINATTGATTVEQLRSEFPSCGFSFERVDVSSWESQAAAFENVISQQGRVDVVFANAGITEKGSLLPEKDGKLTKPELATVDVNFVGVLYSVKLALHYISKNEAVNGSKGSVICTASNAGVYPFPMAPLYSASKHAVIGLVRSLARPLEREQIQINGFAPAVIVDGSMEVNENAETNIAPSSDLFKTMILTPMSTAQRAAEQFVSDSSLTGKIAELHGEHVTFTEPPAYVDEDSRKNIENFWSLGYA</sequence>
<gene>
    <name evidence="5" type="ORF">ASPVEDRAFT_31259</name>
</gene>
<dbReference type="GO" id="GO:0016616">
    <property type="term" value="F:oxidoreductase activity, acting on the CH-OH group of donors, NAD or NADP as acceptor"/>
    <property type="evidence" value="ECO:0007669"/>
    <property type="project" value="TreeGrafter"/>
</dbReference>
<dbReference type="InterPro" id="IPR036291">
    <property type="entry name" value="NAD(P)-bd_dom_sf"/>
</dbReference>
<evidence type="ECO:0000256" key="1">
    <source>
        <dbReference type="ARBA" id="ARBA00006484"/>
    </source>
</evidence>
<dbReference type="PRINTS" id="PR00081">
    <property type="entry name" value="GDHRDH"/>
</dbReference>
<keyword evidence="3" id="KW-0560">Oxidoreductase</keyword>
<dbReference type="OrthoDB" id="37659at2759"/>
<comment type="similarity">
    <text evidence="1 4">Belongs to the short-chain dehydrogenases/reductases (SDR) family.</text>
</comment>
<evidence type="ECO:0000256" key="3">
    <source>
        <dbReference type="ARBA" id="ARBA00023002"/>
    </source>
</evidence>
<keyword evidence="2" id="KW-0521">NADP</keyword>
<reference evidence="6" key="1">
    <citation type="journal article" date="2017" name="Genome Biol.">
        <title>Comparative genomics reveals high biological diversity and specific adaptations in the industrially and medically important fungal genus Aspergillus.</title>
        <authorList>
            <person name="de Vries R.P."/>
            <person name="Riley R."/>
            <person name="Wiebenga A."/>
            <person name="Aguilar-Osorio G."/>
            <person name="Amillis S."/>
            <person name="Uchima C.A."/>
            <person name="Anderluh G."/>
            <person name="Asadollahi M."/>
            <person name="Askin M."/>
            <person name="Barry K."/>
            <person name="Battaglia E."/>
            <person name="Bayram O."/>
            <person name="Benocci T."/>
            <person name="Braus-Stromeyer S.A."/>
            <person name="Caldana C."/>
            <person name="Canovas D."/>
            <person name="Cerqueira G.C."/>
            <person name="Chen F."/>
            <person name="Chen W."/>
            <person name="Choi C."/>
            <person name="Clum A."/>
            <person name="Dos Santos R.A."/>
            <person name="Damasio A.R."/>
            <person name="Diallinas G."/>
            <person name="Emri T."/>
            <person name="Fekete E."/>
            <person name="Flipphi M."/>
            <person name="Freyberg S."/>
            <person name="Gallo A."/>
            <person name="Gournas C."/>
            <person name="Habgood R."/>
            <person name="Hainaut M."/>
            <person name="Harispe M.L."/>
            <person name="Henrissat B."/>
            <person name="Hilden K.S."/>
            <person name="Hope R."/>
            <person name="Hossain A."/>
            <person name="Karabika E."/>
            <person name="Karaffa L."/>
            <person name="Karanyi Z."/>
            <person name="Krasevec N."/>
            <person name="Kuo A."/>
            <person name="Kusch H."/>
            <person name="LaButti K."/>
            <person name="Lagendijk E.L."/>
            <person name="Lapidus A."/>
            <person name="Levasseur A."/>
            <person name="Lindquist E."/>
            <person name="Lipzen A."/>
            <person name="Logrieco A.F."/>
            <person name="MacCabe A."/>
            <person name="Maekelae M.R."/>
            <person name="Malavazi I."/>
            <person name="Melin P."/>
            <person name="Meyer V."/>
            <person name="Mielnichuk N."/>
            <person name="Miskei M."/>
            <person name="Molnar A.P."/>
            <person name="Mule G."/>
            <person name="Ngan C.Y."/>
            <person name="Orejas M."/>
            <person name="Orosz E."/>
            <person name="Ouedraogo J.P."/>
            <person name="Overkamp K.M."/>
            <person name="Park H.-S."/>
            <person name="Perrone G."/>
            <person name="Piumi F."/>
            <person name="Punt P.J."/>
            <person name="Ram A.F."/>
            <person name="Ramon A."/>
            <person name="Rauscher S."/>
            <person name="Record E."/>
            <person name="Riano-Pachon D.M."/>
            <person name="Robert V."/>
            <person name="Roehrig J."/>
            <person name="Ruller R."/>
            <person name="Salamov A."/>
            <person name="Salih N.S."/>
            <person name="Samson R.A."/>
            <person name="Sandor E."/>
            <person name="Sanguinetti M."/>
            <person name="Schuetze T."/>
            <person name="Sepcic K."/>
            <person name="Shelest E."/>
            <person name="Sherlock G."/>
            <person name="Sophianopoulou V."/>
            <person name="Squina F.M."/>
            <person name="Sun H."/>
            <person name="Susca A."/>
            <person name="Todd R.B."/>
            <person name="Tsang A."/>
            <person name="Unkles S.E."/>
            <person name="van de Wiele N."/>
            <person name="van Rossen-Uffink D."/>
            <person name="Oliveira J.V."/>
            <person name="Vesth T.C."/>
            <person name="Visser J."/>
            <person name="Yu J.-H."/>
            <person name="Zhou M."/>
            <person name="Andersen M.R."/>
            <person name="Archer D.B."/>
            <person name="Baker S.E."/>
            <person name="Benoit I."/>
            <person name="Brakhage A.A."/>
            <person name="Braus G.H."/>
            <person name="Fischer R."/>
            <person name="Frisvad J.C."/>
            <person name="Goldman G.H."/>
            <person name="Houbraken J."/>
            <person name="Oakley B."/>
            <person name="Pocsi I."/>
            <person name="Scazzocchio C."/>
            <person name="Seiboth B."/>
            <person name="vanKuyk P.A."/>
            <person name="Wortman J."/>
            <person name="Dyer P.S."/>
            <person name="Grigoriev I.V."/>
        </authorList>
    </citation>
    <scope>NUCLEOTIDE SEQUENCE [LARGE SCALE GENOMIC DNA]</scope>
    <source>
        <strain evidence="6">CBS 583.65</strain>
    </source>
</reference>
<dbReference type="PANTHER" id="PTHR44229">
    <property type="entry name" value="15-HYDROXYPROSTAGLANDIN DEHYDROGENASE [NAD(+)]"/>
    <property type="match status" value="1"/>
</dbReference>
<dbReference type="PROSITE" id="PS00061">
    <property type="entry name" value="ADH_SHORT"/>
    <property type="match status" value="1"/>
</dbReference>
<evidence type="ECO:0000313" key="6">
    <source>
        <dbReference type="Proteomes" id="UP000184073"/>
    </source>
</evidence>
<dbReference type="Pfam" id="PF00106">
    <property type="entry name" value="adh_short"/>
    <property type="match status" value="1"/>
</dbReference>
<evidence type="ECO:0000313" key="5">
    <source>
        <dbReference type="EMBL" id="OJJ04824.1"/>
    </source>
</evidence>
<accession>A0A1L9PTH4</accession>
<evidence type="ECO:0000256" key="2">
    <source>
        <dbReference type="ARBA" id="ARBA00022857"/>
    </source>
</evidence>
<organism evidence="5 6">
    <name type="scientific">Aspergillus versicolor CBS 583.65</name>
    <dbReference type="NCBI Taxonomy" id="1036611"/>
    <lineage>
        <taxon>Eukaryota</taxon>
        <taxon>Fungi</taxon>
        <taxon>Dikarya</taxon>
        <taxon>Ascomycota</taxon>
        <taxon>Pezizomycotina</taxon>
        <taxon>Eurotiomycetes</taxon>
        <taxon>Eurotiomycetidae</taxon>
        <taxon>Eurotiales</taxon>
        <taxon>Aspergillaceae</taxon>
        <taxon>Aspergillus</taxon>
        <taxon>Aspergillus subgen. Nidulantes</taxon>
    </lineage>
</organism>
<protein>
    <submittedName>
        <fullName evidence="5">Uncharacterized protein</fullName>
    </submittedName>
</protein>
<dbReference type="InterPro" id="IPR002347">
    <property type="entry name" value="SDR_fam"/>
</dbReference>
<name>A0A1L9PTH4_ASPVE</name>